<proteinExistence type="predicted"/>
<dbReference type="PANTHER" id="PTHR20963:SF42">
    <property type="entry name" value="PHOSPHOGLYCERATE MUTASE-LIKE PROTEIN"/>
    <property type="match status" value="1"/>
</dbReference>
<dbReference type="PROSITE" id="PS00616">
    <property type="entry name" value="HIS_ACID_PHOSPHAT_1"/>
    <property type="match status" value="1"/>
</dbReference>
<dbReference type="VEuPathDB" id="FungiDB:PLEOSDRAFT_170572"/>
<accession>A0A067N8M5</accession>
<dbReference type="PANTHER" id="PTHR20963">
    <property type="entry name" value="MULTIPLE INOSITOL POLYPHOSPHATE PHOSPHATASE-RELATED"/>
    <property type="match status" value="1"/>
</dbReference>
<dbReference type="CDD" id="cd07061">
    <property type="entry name" value="HP_HAP_like"/>
    <property type="match status" value="1"/>
</dbReference>
<name>A0A067N8M5_PLEO1</name>
<reference evidence="4" key="1">
    <citation type="journal article" date="2014" name="Proc. Natl. Acad. Sci. U.S.A.">
        <title>Extensive sampling of basidiomycete genomes demonstrates inadequacy of the white-rot/brown-rot paradigm for wood decay fungi.</title>
        <authorList>
            <person name="Riley R."/>
            <person name="Salamov A.A."/>
            <person name="Brown D.W."/>
            <person name="Nagy L.G."/>
            <person name="Floudas D."/>
            <person name="Held B.W."/>
            <person name="Levasseur A."/>
            <person name="Lombard V."/>
            <person name="Morin E."/>
            <person name="Otillar R."/>
            <person name="Lindquist E.A."/>
            <person name="Sun H."/>
            <person name="LaButti K.M."/>
            <person name="Schmutz J."/>
            <person name="Jabbour D."/>
            <person name="Luo H."/>
            <person name="Baker S.E."/>
            <person name="Pisabarro A.G."/>
            <person name="Walton J.D."/>
            <person name="Blanchette R.A."/>
            <person name="Henrissat B."/>
            <person name="Martin F."/>
            <person name="Cullen D."/>
            <person name="Hibbett D.S."/>
            <person name="Grigoriev I.V."/>
        </authorList>
    </citation>
    <scope>NUCLEOTIDE SEQUENCE [LARGE SCALE GENOMIC DNA]</scope>
    <source>
        <strain evidence="4">PC15</strain>
    </source>
</reference>
<organism evidence="3 4">
    <name type="scientific">Pleurotus ostreatus (strain PC15)</name>
    <name type="common">Oyster mushroom</name>
    <dbReference type="NCBI Taxonomy" id="1137138"/>
    <lineage>
        <taxon>Eukaryota</taxon>
        <taxon>Fungi</taxon>
        <taxon>Dikarya</taxon>
        <taxon>Basidiomycota</taxon>
        <taxon>Agaricomycotina</taxon>
        <taxon>Agaricomycetes</taxon>
        <taxon>Agaricomycetidae</taxon>
        <taxon>Agaricales</taxon>
        <taxon>Pleurotineae</taxon>
        <taxon>Pleurotaceae</taxon>
        <taxon>Pleurotus</taxon>
    </lineage>
</organism>
<gene>
    <name evidence="3" type="ORF">PLEOSDRAFT_170572</name>
</gene>
<dbReference type="SUPFAM" id="SSF53254">
    <property type="entry name" value="Phosphoglycerate mutase-like"/>
    <property type="match status" value="1"/>
</dbReference>
<keyword evidence="2" id="KW-1133">Transmembrane helix</keyword>
<dbReference type="HOGENOM" id="CLU_349531_0_0_1"/>
<dbReference type="Gene3D" id="3.40.50.1240">
    <property type="entry name" value="Phosphoglycerate mutase-like"/>
    <property type="match status" value="1"/>
</dbReference>
<keyword evidence="2" id="KW-0472">Membrane</keyword>
<evidence type="ECO:0000256" key="1">
    <source>
        <dbReference type="ARBA" id="ARBA00022801"/>
    </source>
</evidence>
<dbReference type="InterPro" id="IPR033379">
    <property type="entry name" value="Acid_Pase_AS"/>
</dbReference>
<feature type="transmembrane region" description="Helical" evidence="2">
    <location>
        <begin position="12"/>
        <end position="30"/>
    </location>
</feature>
<keyword evidence="2" id="KW-0812">Transmembrane</keyword>
<dbReference type="InterPro" id="IPR029033">
    <property type="entry name" value="His_PPase_superfam"/>
</dbReference>
<dbReference type="GO" id="GO:0003993">
    <property type="term" value="F:acid phosphatase activity"/>
    <property type="evidence" value="ECO:0007669"/>
    <property type="project" value="TreeGrafter"/>
</dbReference>
<dbReference type="InterPro" id="IPR000560">
    <property type="entry name" value="His_Pase_clade-2"/>
</dbReference>
<dbReference type="AlphaFoldDB" id="A0A067N8M5"/>
<protein>
    <recommendedName>
        <fullName evidence="5">Phosphoglycerate mutase-like protein</fullName>
    </recommendedName>
</protein>
<dbReference type="OrthoDB" id="549336at2759"/>
<evidence type="ECO:0000256" key="2">
    <source>
        <dbReference type="SAM" id="Phobius"/>
    </source>
</evidence>
<dbReference type="InParanoid" id="A0A067N8M5"/>
<evidence type="ECO:0008006" key="5">
    <source>
        <dbReference type="Google" id="ProtNLM"/>
    </source>
</evidence>
<dbReference type="Proteomes" id="UP000027073">
    <property type="component" value="Unassembled WGS sequence"/>
</dbReference>
<dbReference type="Pfam" id="PF00328">
    <property type="entry name" value="His_Phos_2"/>
    <property type="match status" value="1"/>
</dbReference>
<keyword evidence="1" id="KW-0378">Hydrolase</keyword>
<sequence>MSSPFSPTKRQFLILGGIITVLFATLLWQYPKQEKSTYLGAEYGQSSWLQKLCPQSPAPNVSTLQTNFDRQRLRRKNIAIASTFGFHHDVFLALAWTMKRVLGAAGGAVQVYARTPYAFGFQEIVDELGLYTGPVKTPEELVQDITRNNGEGSIDLVVLGTCEVDTAWQPRIAEWSRRDAIRLLPISNHVAQGFRRSFNELADSKDPKIRSAGYEYIPIDVHVPILDVPRLPQTLADKVLSKAVIQGSFNMDRRDYAHLFEDLKDSLAVTESPRSWGYLPLHDRDSYVIDPEDPSPFHLYLIGSGHVDVPTELKNIVSVHVNLEYSAFYELMGSMDICIPAFAENGYYEHQASSTFAMSLECDVPILVTHRMRASYTYADDDRVVVTRPAAMREIAAIKALRTWKVEDESPNLQTKKAIQEMMSRGWTRSKREMQLFKEEIWMRNENVWVFVSLSFLAYVAALVTPLSDWAKLIKLGPNAPYHKAPAPRGVKQNLPPDCKVKQVVYLSRHGSRYPGFEGTYVSAMAQTVTTAQPVIASARLPRELRFLKTYTSTLGSEDLVDKGRQEMVHHGKEFRKRYPHFSFEHFVTSGSSRVIESATYFGKGYFGHNWNDPSMISPIPSNPATLSHLTPFQVCPNHSFSVSDSIKGAWQNIFMPAITARINAAVPGLNFADIDTLGGFYACAFDYAAHGESPWCGAFTKQEIDQFEYYADLDVSASWGLMHPQNMARVMGSVYTKKLIQRLSTNDENVAYVELGHDATIAVAMTAMGLATYGPIPRESDPNGSFVPTGMILSSPLHTWYQKGR</sequence>
<dbReference type="STRING" id="1137138.A0A067N8M5"/>
<dbReference type="EMBL" id="KL198011">
    <property type="protein sequence ID" value="KDQ24343.1"/>
    <property type="molecule type" value="Genomic_DNA"/>
</dbReference>
<evidence type="ECO:0000313" key="3">
    <source>
        <dbReference type="EMBL" id="KDQ24343.1"/>
    </source>
</evidence>
<evidence type="ECO:0000313" key="4">
    <source>
        <dbReference type="Proteomes" id="UP000027073"/>
    </source>
</evidence>